<dbReference type="EMBL" id="QFZU02000198">
    <property type="protein sequence ID" value="RGA00703.1"/>
    <property type="molecule type" value="Genomic_DNA"/>
</dbReference>
<protein>
    <submittedName>
        <fullName evidence="1">LacI family DNA-binding transcriptional regulator</fullName>
    </submittedName>
</protein>
<evidence type="ECO:0000313" key="1">
    <source>
        <dbReference type="EMBL" id="RGA00703.1"/>
    </source>
</evidence>
<evidence type="ECO:0000313" key="2">
    <source>
        <dbReference type="Proteomes" id="UP000262538"/>
    </source>
</evidence>
<keyword evidence="1" id="KW-0238">DNA-binding</keyword>
<proteinExistence type="predicted"/>
<dbReference type="GO" id="GO:0003677">
    <property type="term" value="F:DNA binding"/>
    <property type="evidence" value="ECO:0007669"/>
    <property type="project" value="UniProtKB-KW"/>
</dbReference>
<gene>
    <name evidence="1" type="ORF">DI270_033395</name>
</gene>
<sequence>MTKVRPGESPAERPRAAVMEDVAELAGVSAMT</sequence>
<accession>A0ABX9LAL0</accession>
<name>A0ABX9LAL0_9ACTN</name>
<organism evidence="1 2">
    <name type="scientific">Microbispora triticiradicis</name>
    <dbReference type="NCBI Taxonomy" id="2200763"/>
    <lineage>
        <taxon>Bacteria</taxon>
        <taxon>Bacillati</taxon>
        <taxon>Actinomycetota</taxon>
        <taxon>Actinomycetes</taxon>
        <taxon>Streptosporangiales</taxon>
        <taxon>Streptosporangiaceae</taxon>
        <taxon>Microbispora</taxon>
    </lineage>
</organism>
<keyword evidence="2" id="KW-1185">Reference proteome</keyword>
<feature type="non-terminal residue" evidence="1">
    <location>
        <position position="32"/>
    </location>
</feature>
<dbReference type="Proteomes" id="UP000262538">
    <property type="component" value="Unassembled WGS sequence"/>
</dbReference>
<reference evidence="1 2" key="1">
    <citation type="submission" date="2018-08" db="EMBL/GenBank/DDBJ databases">
        <title>Microbispora. triticiradicis sp. nov., a novel actinomycete isolated from the root of wheat (Triticum aestivum L.)).</title>
        <authorList>
            <person name="Han C."/>
        </authorList>
    </citation>
    <scope>NUCLEOTIDE SEQUENCE [LARGE SCALE GENOMIC DNA]</scope>
    <source>
        <strain evidence="1 2">NEAU-HRDPA2-9</strain>
    </source>
</reference>
<comment type="caution">
    <text evidence="1">The sequence shown here is derived from an EMBL/GenBank/DDBJ whole genome shotgun (WGS) entry which is preliminary data.</text>
</comment>